<dbReference type="GO" id="GO:0046873">
    <property type="term" value="F:metal ion transmembrane transporter activity"/>
    <property type="evidence" value="ECO:0007669"/>
    <property type="project" value="InterPro"/>
</dbReference>
<dbReference type="GeneID" id="4594272"/>
<keyword evidence="1" id="KW-1133">Transmembrane helix</keyword>
<dbReference type="OMA" id="RIMDEWI"/>
<dbReference type="AlphaFoldDB" id="A1CV90"/>
<reference evidence="3" key="1">
    <citation type="journal article" date="2008" name="PLoS Genet.">
        <title>Genomic islands in the pathogenic filamentous fungus Aspergillus fumigatus.</title>
        <authorList>
            <person name="Fedorova N.D."/>
            <person name="Khaldi N."/>
            <person name="Joardar V.S."/>
            <person name="Maiti R."/>
            <person name="Amedeo P."/>
            <person name="Anderson M.J."/>
            <person name="Crabtree J."/>
            <person name="Silva J.C."/>
            <person name="Badger J.H."/>
            <person name="Albarraq A."/>
            <person name="Angiuoli S."/>
            <person name="Bussey H."/>
            <person name="Bowyer P."/>
            <person name="Cotty P.J."/>
            <person name="Dyer P.S."/>
            <person name="Egan A."/>
            <person name="Galens K."/>
            <person name="Fraser-Liggett C.M."/>
            <person name="Haas B.J."/>
            <person name="Inman J.M."/>
            <person name="Kent R."/>
            <person name="Lemieux S."/>
            <person name="Malavazi I."/>
            <person name="Orvis J."/>
            <person name="Roemer T."/>
            <person name="Ronning C.M."/>
            <person name="Sundaram J.P."/>
            <person name="Sutton G."/>
            <person name="Turner G."/>
            <person name="Venter J.C."/>
            <person name="White O.R."/>
            <person name="Whitty B.R."/>
            <person name="Youngman P."/>
            <person name="Wolfe K.H."/>
            <person name="Goldman G.H."/>
            <person name="Wortman J.R."/>
            <person name="Jiang B."/>
            <person name="Denning D.W."/>
            <person name="Nierman W.C."/>
        </authorList>
    </citation>
    <scope>NUCLEOTIDE SEQUENCE [LARGE SCALE GENOMIC DNA]</scope>
    <source>
        <strain evidence="3">ATCC 1020 / DSM 3700 / CBS 544.65 / FGSC A1164 / JCM 1740 / NRRL 181 / WB 181</strain>
    </source>
</reference>
<keyword evidence="3" id="KW-1185">Reference proteome</keyword>
<evidence type="ECO:0008006" key="4">
    <source>
        <dbReference type="Google" id="ProtNLM"/>
    </source>
</evidence>
<gene>
    <name evidence="2" type="ORF">NFIA_044860</name>
</gene>
<dbReference type="KEGG" id="nfi:NFIA_044860"/>
<dbReference type="InterPro" id="IPR002523">
    <property type="entry name" value="MgTranspt_CorA/ZnTranspt_ZntB"/>
</dbReference>
<evidence type="ECO:0000313" key="2">
    <source>
        <dbReference type="EMBL" id="EAW25667.1"/>
    </source>
</evidence>
<name>A1CV90_NEOFI</name>
<proteinExistence type="predicted"/>
<dbReference type="RefSeq" id="XP_001267564.1">
    <property type="nucleotide sequence ID" value="XM_001267563.1"/>
</dbReference>
<accession>A1CV90</accession>
<keyword evidence="1" id="KW-0812">Transmembrane</keyword>
<dbReference type="VEuPathDB" id="FungiDB:NFIA_044860"/>
<feature type="transmembrane region" description="Helical" evidence="1">
    <location>
        <begin position="146"/>
        <end position="167"/>
    </location>
</feature>
<protein>
    <recommendedName>
        <fullName evidence="4">CorA-like Mg2+ transporter protein</fullName>
    </recommendedName>
</protein>
<dbReference type="eggNOG" id="ENOG502SS6E">
    <property type="taxonomic scope" value="Eukaryota"/>
</dbReference>
<organism evidence="2 3">
    <name type="scientific">Neosartorya fischeri (strain ATCC 1020 / DSM 3700 / CBS 544.65 / FGSC A1164 / JCM 1740 / NRRL 181 / WB 181)</name>
    <name type="common">Aspergillus fischerianus</name>
    <dbReference type="NCBI Taxonomy" id="331117"/>
    <lineage>
        <taxon>Eukaryota</taxon>
        <taxon>Fungi</taxon>
        <taxon>Dikarya</taxon>
        <taxon>Ascomycota</taxon>
        <taxon>Pezizomycotina</taxon>
        <taxon>Eurotiomycetes</taxon>
        <taxon>Eurotiomycetidae</taxon>
        <taxon>Eurotiales</taxon>
        <taxon>Aspergillaceae</taxon>
        <taxon>Aspergillus</taxon>
        <taxon>Aspergillus subgen. Fumigati</taxon>
    </lineage>
</organism>
<dbReference type="OrthoDB" id="4489052at2759"/>
<dbReference type="Proteomes" id="UP000006702">
    <property type="component" value="Unassembled WGS sequence"/>
</dbReference>
<dbReference type="GO" id="GO:0016020">
    <property type="term" value="C:membrane"/>
    <property type="evidence" value="ECO:0007669"/>
    <property type="project" value="InterPro"/>
</dbReference>
<evidence type="ECO:0000256" key="1">
    <source>
        <dbReference type="SAM" id="Phobius"/>
    </source>
</evidence>
<dbReference type="Pfam" id="PF01544">
    <property type="entry name" value="CorA"/>
    <property type="match status" value="1"/>
</dbReference>
<sequence>MIQKEWQRKWSSLLDEIDNCVRLQVTDLRNRQMREDLMFDSSFARSDFYFTILQHLRIFAQTIRDTGSDLQALADLGLFHLRIPLDNIESPAAAAWEQIMTRFEETSDRLLQRIYNQTEDIRSLRDGLFNATSLREASKSTNMNRYIMVFTIMTILYLPLSFVALALGPT</sequence>
<dbReference type="STRING" id="331117.A1CV90"/>
<keyword evidence="1" id="KW-0472">Membrane</keyword>
<dbReference type="EMBL" id="DS027684">
    <property type="protein sequence ID" value="EAW25667.1"/>
    <property type="molecule type" value="Genomic_DNA"/>
</dbReference>
<dbReference type="Gene3D" id="1.20.58.340">
    <property type="entry name" value="Magnesium transport protein CorA, transmembrane region"/>
    <property type="match status" value="1"/>
</dbReference>
<evidence type="ECO:0000313" key="3">
    <source>
        <dbReference type="Proteomes" id="UP000006702"/>
    </source>
</evidence>
<dbReference type="HOGENOM" id="CLU_134593_0_0_1"/>